<dbReference type="KEGG" id="tatv:25775121"/>
<feature type="compositionally biased region" description="Polar residues" evidence="2">
    <location>
        <begin position="162"/>
        <end position="173"/>
    </location>
</feature>
<feature type="region of interest" description="Disordered" evidence="2">
    <location>
        <begin position="162"/>
        <end position="210"/>
    </location>
</feature>
<keyword evidence="4" id="KW-1185">Reference proteome</keyword>
<evidence type="ECO:0000256" key="1">
    <source>
        <dbReference type="SAM" id="Coils"/>
    </source>
</evidence>
<dbReference type="AlphaFoldDB" id="G9P690"/>
<proteinExistence type="predicted"/>
<keyword evidence="1" id="KW-0175">Coiled coil</keyword>
<dbReference type="HOGENOM" id="CLU_839542_0_0_1"/>
<sequence>MGGNSSTTEPNTVDISISCSYEEYPGELADETQKWKIPSPSLFNASWQSALIYPSLAVLSPDSAISWIFTVSLALKSLLSFVTEVFFFLFPLPIALPTLPSSLSCNLQYRNASYLNWRRITTSTAISTLCMVWSLNNLPGDSTSASEAGLLMDANLTKESSKMAQNCQVSPTATEGDASPRKHSELTKDDASSSSTEMLESNHGQTSDNILTTPTTLQWFNELVAKKPTTPRLTSATNTQMATLQEEIKLLKQDLRKLQDQHQSLEDTIHILLETTKSMRQANSTLAATLSSNNNRVDMHDQMIEQLAAWILALENQTQARTPADSEDDNA</sequence>
<name>G9P690_HYPAI</name>
<dbReference type="Proteomes" id="UP000005426">
    <property type="component" value="Unassembled WGS sequence"/>
</dbReference>
<gene>
    <name evidence="3" type="ORF">TRIATDRAFT_130306</name>
</gene>
<protein>
    <submittedName>
        <fullName evidence="3">Uncharacterized protein</fullName>
    </submittedName>
</protein>
<dbReference type="EMBL" id="ABDG02000027">
    <property type="protein sequence ID" value="EHK41421.1"/>
    <property type="molecule type" value="Genomic_DNA"/>
</dbReference>
<evidence type="ECO:0000313" key="3">
    <source>
        <dbReference type="EMBL" id="EHK41421.1"/>
    </source>
</evidence>
<feature type="coiled-coil region" evidence="1">
    <location>
        <begin position="234"/>
        <end position="275"/>
    </location>
</feature>
<accession>G9P690</accession>
<feature type="compositionally biased region" description="Polar residues" evidence="2">
    <location>
        <begin position="192"/>
        <end position="210"/>
    </location>
</feature>
<evidence type="ECO:0000256" key="2">
    <source>
        <dbReference type="SAM" id="MobiDB-lite"/>
    </source>
</evidence>
<dbReference type="GeneID" id="25775121"/>
<comment type="caution">
    <text evidence="3">The sequence shown here is derived from an EMBL/GenBank/DDBJ whole genome shotgun (WGS) entry which is preliminary data.</text>
</comment>
<evidence type="ECO:0000313" key="4">
    <source>
        <dbReference type="Proteomes" id="UP000005426"/>
    </source>
</evidence>
<organism evidence="3 4">
    <name type="scientific">Hypocrea atroviridis (strain ATCC 20476 / IMI 206040)</name>
    <name type="common">Trichoderma atroviride</name>
    <dbReference type="NCBI Taxonomy" id="452589"/>
    <lineage>
        <taxon>Eukaryota</taxon>
        <taxon>Fungi</taxon>
        <taxon>Dikarya</taxon>
        <taxon>Ascomycota</taxon>
        <taxon>Pezizomycotina</taxon>
        <taxon>Sordariomycetes</taxon>
        <taxon>Hypocreomycetidae</taxon>
        <taxon>Hypocreales</taxon>
        <taxon>Hypocreaceae</taxon>
        <taxon>Trichoderma</taxon>
    </lineage>
</organism>
<feature type="compositionally biased region" description="Basic and acidic residues" evidence="2">
    <location>
        <begin position="178"/>
        <end position="191"/>
    </location>
</feature>
<reference evidence="3 4" key="1">
    <citation type="journal article" date="2011" name="Genome Biol.">
        <title>Comparative genome sequence analysis underscores mycoparasitism as the ancestral life style of Trichoderma.</title>
        <authorList>
            <person name="Kubicek C.P."/>
            <person name="Herrera-Estrella A."/>
            <person name="Seidl-Seiboth V."/>
            <person name="Martinez D.A."/>
            <person name="Druzhinina I.S."/>
            <person name="Thon M."/>
            <person name="Zeilinger S."/>
            <person name="Casas-Flores S."/>
            <person name="Horwitz B.A."/>
            <person name="Mukherjee P.K."/>
            <person name="Mukherjee M."/>
            <person name="Kredics L."/>
            <person name="Alcaraz L.D."/>
            <person name="Aerts A."/>
            <person name="Antal Z."/>
            <person name="Atanasova L."/>
            <person name="Cervantes-Badillo M.G."/>
            <person name="Challacombe J."/>
            <person name="Chertkov O."/>
            <person name="McCluskey K."/>
            <person name="Coulpier F."/>
            <person name="Deshpande N."/>
            <person name="von Doehren H."/>
            <person name="Ebbole D.J."/>
            <person name="Esquivel-Naranjo E.U."/>
            <person name="Fekete E."/>
            <person name="Flipphi M."/>
            <person name="Glaser F."/>
            <person name="Gomez-Rodriguez E.Y."/>
            <person name="Gruber S."/>
            <person name="Han C."/>
            <person name="Henrissat B."/>
            <person name="Hermosa R."/>
            <person name="Hernandez-Onate M."/>
            <person name="Karaffa L."/>
            <person name="Kosti I."/>
            <person name="Le Crom S."/>
            <person name="Lindquist E."/>
            <person name="Lucas S."/>
            <person name="Luebeck M."/>
            <person name="Luebeck P.S."/>
            <person name="Margeot A."/>
            <person name="Metz B."/>
            <person name="Misra M."/>
            <person name="Nevalainen H."/>
            <person name="Omann M."/>
            <person name="Packer N."/>
            <person name="Perrone G."/>
            <person name="Uresti-Rivera E.E."/>
            <person name="Salamov A."/>
            <person name="Schmoll M."/>
            <person name="Seiboth B."/>
            <person name="Shapiro H."/>
            <person name="Sukno S."/>
            <person name="Tamayo-Ramos J.A."/>
            <person name="Tisch D."/>
            <person name="Wiest A."/>
            <person name="Wilkinson H.H."/>
            <person name="Zhang M."/>
            <person name="Coutinho P.M."/>
            <person name="Kenerley C.M."/>
            <person name="Monte E."/>
            <person name="Baker S.E."/>
            <person name="Grigoriev I.V."/>
        </authorList>
    </citation>
    <scope>NUCLEOTIDE SEQUENCE [LARGE SCALE GENOMIC DNA]</scope>
    <source>
        <strain evidence="4">ATCC 20476 / IMI 206040</strain>
    </source>
</reference>